<evidence type="ECO:0000313" key="2">
    <source>
        <dbReference type="EMBL" id="KAJ2795782.1"/>
    </source>
</evidence>
<feature type="compositionally biased region" description="Polar residues" evidence="1">
    <location>
        <begin position="9"/>
        <end position="21"/>
    </location>
</feature>
<comment type="caution">
    <text evidence="2">The sequence shown here is derived from an EMBL/GenBank/DDBJ whole genome shotgun (WGS) entry which is preliminary data.</text>
</comment>
<reference evidence="2" key="1">
    <citation type="submission" date="2022-07" db="EMBL/GenBank/DDBJ databases">
        <title>Phylogenomic reconstructions and comparative analyses of Kickxellomycotina fungi.</title>
        <authorList>
            <person name="Reynolds N.K."/>
            <person name="Stajich J.E."/>
            <person name="Barry K."/>
            <person name="Grigoriev I.V."/>
            <person name="Crous P."/>
            <person name="Smith M.E."/>
        </authorList>
    </citation>
    <scope>NUCLEOTIDE SEQUENCE</scope>
    <source>
        <strain evidence="2">NRRL 1565</strain>
    </source>
</reference>
<evidence type="ECO:0000313" key="3">
    <source>
        <dbReference type="Proteomes" id="UP001140094"/>
    </source>
</evidence>
<organism evidence="2 3">
    <name type="scientific">Coemansia guatemalensis</name>
    <dbReference type="NCBI Taxonomy" id="2761395"/>
    <lineage>
        <taxon>Eukaryota</taxon>
        <taxon>Fungi</taxon>
        <taxon>Fungi incertae sedis</taxon>
        <taxon>Zoopagomycota</taxon>
        <taxon>Kickxellomycotina</taxon>
        <taxon>Kickxellomycetes</taxon>
        <taxon>Kickxellales</taxon>
        <taxon>Kickxellaceae</taxon>
        <taxon>Coemansia</taxon>
    </lineage>
</organism>
<evidence type="ECO:0000256" key="1">
    <source>
        <dbReference type="SAM" id="MobiDB-lite"/>
    </source>
</evidence>
<dbReference type="EMBL" id="JANBUO010002085">
    <property type="protein sequence ID" value="KAJ2795782.1"/>
    <property type="molecule type" value="Genomic_DNA"/>
</dbReference>
<keyword evidence="3" id="KW-1185">Reference proteome</keyword>
<feature type="region of interest" description="Disordered" evidence="1">
    <location>
        <begin position="1"/>
        <end position="35"/>
    </location>
</feature>
<sequence length="187" mass="20496">MSLFRDTTARATLQNTQTNRQSSTSATGAATSLREQIHGRDPTYYDVLKCKGEFSTPSAFFSRNLKPAHSSERAYPWASQPTDIALGIDSDKVGNKYRLRRAAQSFSGDSDRQTESLAPSSSVFPAHMENALPPSVFRLPSARTAVGAAESDPREPWVLSGMTSGGRALRRANQATLSRFDRRVKLV</sequence>
<dbReference type="AlphaFoldDB" id="A0A9W8HP09"/>
<gene>
    <name evidence="2" type="ORF">H4R20_005758</name>
</gene>
<feature type="compositionally biased region" description="Low complexity" evidence="1">
    <location>
        <begin position="22"/>
        <end position="32"/>
    </location>
</feature>
<accession>A0A9W8HP09</accession>
<name>A0A9W8HP09_9FUNG</name>
<dbReference type="Proteomes" id="UP001140094">
    <property type="component" value="Unassembled WGS sequence"/>
</dbReference>
<proteinExistence type="predicted"/>
<dbReference type="OrthoDB" id="5590884at2759"/>
<protein>
    <submittedName>
        <fullName evidence="2">Uncharacterized protein</fullName>
    </submittedName>
</protein>